<keyword evidence="4 6" id="KW-0175">Coiled coil</keyword>
<organism evidence="8 9">
    <name type="scientific">Magallana gigas</name>
    <name type="common">Pacific oyster</name>
    <name type="synonym">Crassostrea gigas</name>
    <dbReference type="NCBI Taxonomy" id="29159"/>
    <lineage>
        <taxon>Eukaryota</taxon>
        <taxon>Metazoa</taxon>
        <taxon>Spiralia</taxon>
        <taxon>Lophotrochozoa</taxon>
        <taxon>Mollusca</taxon>
        <taxon>Bivalvia</taxon>
        <taxon>Autobranchia</taxon>
        <taxon>Pteriomorphia</taxon>
        <taxon>Ostreida</taxon>
        <taxon>Ostreoidea</taxon>
        <taxon>Ostreidae</taxon>
        <taxon>Magallana</taxon>
    </lineage>
</organism>
<feature type="compositionally biased region" description="Basic and acidic residues" evidence="7">
    <location>
        <begin position="682"/>
        <end position="702"/>
    </location>
</feature>
<feature type="compositionally biased region" description="Polar residues" evidence="7">
    <location>
        <begin position="135"/>
        <end position="145"/>
    </location>
</feature>
<evidence type="ECO:0000313" key="9">
    <source>
        <dbReference type="Proteomes" id="UP000005408"/>
    </source>
</evidence>
<reference evidence="8" key="1">
    <citation type="submission" date="2022-08" db="UniProtKB">
        <authorList>
            <consortium name="EnsemblMetazoa"/>
        </authorList>
    </citation>
    <scope>IDENTIFICATION</scope>
    <source>
        <strain evidence="8">05x7-T-G4-1.051#20</strain>
    </source>
</reference>
<feature type="compositionally biased region" description="Polar residues" evidence="7">
    <location>
        <begin position="294"/>
        <end position="312"/>
    </location>
</feature>
<keyword evidence="5" id="KW-0505">Motor protein</keyword>
<dbReference type="InterPro" id="IPR044986">
    <property type="entry name" value="KIF15/KIN-12"/>
</dbReference>
<dbReference type="Proteomes" id="UP000005408">
    <property type="component" value="Unassembled WGS sequence"/>
</dbReference>
<dbReference type="GO" id="GO:0005524">
    <property type="term" value="F:ATP binding"/>
    <property type="evidence" value="ECO:0007669"/>
    <property type="project" value="UniProtKB-KW"/>
</dbReference>
<keyword evidence="2" id="KW-0547">Nucleotide-binding</keyword>
<feature type="compositionally biased region" description="Polar residues" evidence="7">
    <location>
        <begin position="921"/>
        <end position="977"/>
    </location>
</feature>
<evidence type="ECO:0000256" key="2">
    <source>
        <dbReference type="ARBA" id="ARBA00022741"/>
    </source>
</evidence>
<feature type="compositionally biased region" description="Polar residues" evidence="7">
    <location>
        <begin position="886"/>
        <end position="907"/>
    </location>
</feature>
<proteinExistence type="predicted"/>
<evidence type="ECO:0000256" key="1">
    <source>
        <dbReference type="ARBA" id="ARBA00022701"/>
    </source>
</evidence>
<evidence type="ECO:0000256" key="6">
    <source>
        <dbReference type="SAM" id="Coils"/>
    </source>
</evidence>
<dbReference type="EnsemblMetazoa" id="G12405.3">
    <property type="protein sequence ID" value="G12405.3:cds"/>
    <property type="gene ID" value="G12405"/>
</dbReference>
<evidence type="ECO:0000256" key="3">
    <source>
        <dbReference type="ARBA" id="ARBA00022840"/>
    </source>
</evidence>
<sequence>MSPNEKEGNEMEALGENDGNDNDDHCGKKPFETPRSKVCEVENSDRRNNHLRNNVKEETESNNEQSTSEEVFCQTERDNFDTEEQHRNNNTLKIEKGKQADHNHMDETESQTEHKHMNMDASQQNGEDGGKTNDIAMTQSNNDQTTPEKDQPIHMERTTESIGVNGAKIGVSPSQSFHTGDIKDNQMDNDNISTKTDTCYKEDEPMSSHSSEYGTDRGTDETPSSNASLNPQNQSREISEKNTSAESNDVLTDDVVVETTVVASDAKSGDDSPSQSVQNENIEHDNMNSEEMQRSASHTTIGSLNTSITMTPVQGLPSGAFGDDVGDPGVRNKEIPLDENEAGNNNVVGADNFENEADSIQSPTSGTNMAYFQGSDETHNSLSDIQNQSREISEKNTSAESNDVLTDDVVVETTVVASDAKSGDDSPSQSVQNENIEHDNINSEEMQRSASHTTIGSLNTSITMTPVQGLPSGAFGDDVGDPGVRNKEIPLDENEAGNNNVVGADNFENEADSIQSPTSGTNMAYFQGSDETHNSLSDIQNQSREISEKNTSAESNDVLTDDVVVETTVVASDAKSGDDSPSQSVQNENIEHGNMNSEEMQRSASPTTIDSPNTSITMTPVQGLPSGAFGDDVGDPGVRNGEVDNDSTSTETENNEDETMSHVNGEKTAVDVGPSQSLQTGDIKDDQMDGTEERHHHGHVDNDSTSTKADNNEDEPMSPQSSEYGTDRGSDENPSSNASLNPRNKSRGILEEDTSMEPSDEVRETTVVASVAKSGDDNTLQSVENENIDRGNINSEGMQCSASPNTIDSPNTYTTMKPVQGQSFRAFGDDVGDPGLRNGEMSLDENESENNNVVSADNYENEMVSFQSPTSGTNMAHYQGSDETHNSLSDIQNQSREVSEKNTSAESNDVLREDAVVETTVIASDVNSGDDYTSQSVQNENIDHSNINSEEMQRSASTTTIDSPNSSITTTPVQEQPSRAFGDDVSDSGLRNGELSLYENETENDNVVNADNFENEMDSPQSSESGNDMAHYEGSNETLSFNLLSDIQQNLATLKEEMKRRDEIINEKNSENADLLHRCVASETSAEAADDLREQCEDKNHQIETLEGDLASVRYEKESLKRHLEEIENVAADHQRLIDENKSLDEYLEQERQSSAALKEETQALKEQITNNEDVLKEFEKNNSDLLSKYLEMKKKEEELAAELKKMQENYQHEKRRSEELSDQLSLRNKEVITTENKYKQEIEELKAKYKTEKDQAEKEKELLKQCVTKLNEGSQQLQAENKRIKDDLQLKSKECGNLKSERLRITGELDAAKKEIAELSNERDKLGAYITTVNDEVRQLRAALELKEAEKNAANGNFVTYEGSNETLSYNLLSDIQQNVAADHQRLIDENKSLDEYLEQERQSSAALKEETQALKEQITNNEDVLKEFESQIKKAIEEKEELGAKLASRNENYSDLLSNYLEMKKKEEELAAELKKMQENYQHEKRRSEELSGQLSLRNKEVITTENKYKQEIEELKAKYKTEKDQAEKEKELLKQCVTKLNEGSQQLQAENKRIKDDLQLKSKECGNLKSERLRITGELDAAKKEIAELSNERDKLGAYITTVNDEVRQLRAALELKEAEKNAANECMQKVVREKQEMMYSMGNLQRIELENHRLKHQNMDQSEQITKLHASLQEYGLLRDHIQEYYKALQDSQMELQREKEKSRHINELLSKTGYRLDLMASELNNYRTMTEGYRRSLEEEKEKSNKLERKLDRLTIDNEKLTEERDKCEQKSFEYKDECRSLREDLEKSQAECRDLLSQTQEGASDGTTSLLQGKQQNS</sequence>
<evidence type="ECO:0000313" key="8">
    <source>
        <dbReference type="EnsemblMetazoa" id="G12405.3:cds"/>
    </source>
</evidence>
<feature type="region of interest" description="Disordered" evidence="7">
    <location>
        <begin position="1803"/>
        <end position="1824"/>
    </location>
</feature>
<feature type="compositionally biased region" description="Polar residues" evidence="7">
    <location>
        <begin position="188"/>
        <end position="197"/>
    </location>
</feature>
<name>A0A8W8I3F6_MAGGI</name>
<feature type="compositionally biased region" description="Polar residues" evidence="7">
    <location>
        <begin position="792"/>
        <end position="823"/>
    </location>
</feature>
<feature type="region of interest" description="Disordered" evidence="7">
    <location>
        <begin position="1012"/>
        <end position="1033"/>
    </location>
</feature>
<feature type="region of interest" description="Disordered" evidence="7">
    <location>
        <begin position="1"/>
        <end position="851"/>
    </location>
</feature>
<keyword evidence="9" id="KW-1185">Reference proteome</keyword>
<dbReference type="PANTHER" id="PTHR37739">
    <property type="entry name" value="KINESIN-LIKE PROTEIN KIN-12D"/>
    <property type="match status" value="1"/>
</dbReference>
<feature type="compositionally biased region" description="Basic and acidic residues" evidence="7">
    <location>
        <begin position="22"/>
        <end position="59"/>
    </location>
</feature>
<feature type="compositionally biased region" description="Polar residues" evidence="7">
    <location>
        <begin position="221"/>
        <end position="247"/>
    </location>
</feature>
<evidence type="ECO:0000256" key="5">
    <source>
        <dbReference type="ARBA" id="ARBA00023175"/>
    </source>
</evidence>
<accession>A0A8W8I3F6</accession>
<feature type="compositionally biased region" description="Basic and acidic residues" evidence="7">
    <location>
        <begin position="435"/>
        <end position="447"/>
    </location>
</feature>
<feature type="coiled-coil region" evidence="6">
    <location>
        <begin position="1399"/>
        <end position="1706"/>
    </location>
</feature>
<feature type="compositionally biased region" description="Polar residues" evidence="7">
    <location>
        <begin position="448"/>
        <end position="466"/>
    </location>
</feature>
<evidence type="ECO:0000256" key="4">
    <source>
        <dbReference type="ARBA" id="ARBA00023054"/>
    </source>
</evidence>
<feature type="coiled-coil region" evidence="6">
    <location>
        <begin position="1044"/>
        <end position="1358"/>
    </location>
</feature>
<feature type="compositionally biased region" description="Polar residues" evidence="7">
    <location>
        <begin position="865"/>
        <end position="876"/>
    </location>
</feature>
<feature type="compositionally biased region" description="Polar residues" evidence="7">
    <location>
        <begin position="380"/>
        <end position="401"/>
    </location>
</feature>
<feature type="compositionally biased region" description="Polar residues" evidence="7">
    <location>
        <begin position="579"/>
        <end position="620"/>
    </location>
</feature>
<keyword evidence="3" id="KW-0067">ATP-binding</keyword>
<protein>
    <submittedName>
        <fullName evidence="8">Uncharacterized protein</fullName>
    </submittedName>
</protein>
<feature type="compositionally biased region" description="Basic and acidic residues" evidence="7">
    <location>
        <begin position="146"/>
        <end position="159"/>
    </location>
</feature>
<feature type="compositionally biased region" description="Basic and acidic residues" evidence="7">
    <location>
        <begin position="75"/>
        <end position="118"/>
    </location>
</feature>
<feature type="compositionally biased region" description="Polar residues" evidence="7">
    <location>
        <begin position="732"/>
        <end position="743"/>
    </location>
</feature>
<feature type="compositionally biased region" description="Polar residues" evidence="7">
    <location>
        <begin position="358"/>
        <end position="370"/>
    </location>
</feature>
<feature type="compositionally biased region" description="Polar residues" evidence="7">
    <location>
        <begin position="512"/>
        <end position="524"/>
    </location>
</feature>
<feature type="compositionally biased region" description="Polar residues" evidence="7">
    <location>
        <begin position="534"/>
        <end position="555"/>
    </location>
</feature>
<dbReference type="PANTHER" id="PTHR37739:SF8">
    <property type="entry name" value="KINESIN-LIKE PROTEIN KIN-12D"/>
    <property type="match status" value="1"/>
</dbReference>
<dbReference type="GO" id="GO:0005874">
    <property type="term" value="C:microtubule"/>
    <property type="evidence" value="ECO:0007669"/>
    <property type="project" value="UniProtKB-KW"/>
</dbReference>
<keyword evidence="1" id="KW-0493">Microtubule</keyword>
<feature type="compositionally biased region" description="Polar residues" evidence="7">
    <location>
        <begin position="425"/>
        <end position="434"/>
    </location>
</feature>
<evidence type="ECO:0000256" key="7">
    <source>
        <dbReference type="SAM" id="MobiDB-lite"/>
    </source>
</evidence>
<feature type="compositionally biased region" description="Basic and acidic residues" evidence="7">
    <location>
        <begin position="281"/>
        <end position="293"/>
    </location>
</feature>
<feature type="compositionally biased region" description="Polar residues" evidence="7">
    <location>
        <begin position="271"/>
        <end position="280"/>
    </location>
</feature>
<feature type="region of interest" description="Disordered" evidence="7">
    <location>
        <begin position="865"/>
        <end position="991"/>
    </location>
</feature>